<keyword evidence="4" id="KW-1185">Reference proteome</keyword>
<name>A0A9R1USX1_LACSA</name>
<dbReference type="GO" id="GO:0009570">
    <property type="term" value="C:chloroplast stroma"/>
    <property type="evidence" value="ECO:0007669"/>
    <property type="project" value="UniProtKB-SubCell"/>
</dbReference>
<reference evidence="3 4" key="1">
    <citation type="journal article" date="2017" name="Nat. Commun.">
        <title>Genome assembly with in vitro proximity ligation data and whole-genome triplication in lettuce.</title>
        <authorList>
            <person name="Reyes-Chin-Wo S."/>
            <person name="Wang Z."/>
            <person name="Yang X."/>
            <person name="Kozik A."/>
            <person name="Arikit S."/>
            <person name="Song C."/>
            <person name="Xia L."/>
            <person name="Froenicke L."/>
            <person name="Lavelle D.O."/>
            <person name="Truco M.J."/>
            <person name="Xia R."/>
            <person name="Zhu S."/>
            <person name="Xu C."/>
            <person name="Xu H."/>
            <person name="Xu X."/>
            <person name="Cox K."/>
            <person name="Korf I."/>
            <person name="Meyers B.C."/>
            <person name="Michelmore R.W."/>
        </authorList>
    </citation>
    <scope>NUCLEOTIDE SEQUENCE [LARGE SCALE GENOMIC DNA]</scope>
    <source>
        <strain evidence="4">cv. Salinas</strain>
        <tissue evidence="3">Seedlings</tissue>
    </source>
</reference>
<dbReference type="PANTHER" id="PTHR32429:SF11">
    <property type="entry name" value="RIBULOSE BISPHOSPHATE CARBOXYLASE_OXYGENASE ACTIVASE, CHLOROPLASTIC"/>
    <property type="match status" value="1"/>
</dbReference>
<proteinExistence type="predicted"/>
<evidence type="ECO:0000256" key="2">
    <source>
        <dbReference type="SAM" id="MobiDB-lite"/>
    </source>
</evidence>
<organism evidence="3 4">
    <name type="scientific">Lactuca sativa</name>
    <name type="common">Garden lettuce</name>
    <dbReference type="NCBI Taxonomy" id="4236"/>
    <lineage>
        <taxon>Eukaryota</taxon>
        <taxon>Viridiplantae</taxon>
        <taxon>Streptophyta</taxon>
        <taxon>Embryophyta</taxon>
        <taxon>Tracheophyta</taxon>
        <taxon>Spermatophyta</taxon>
        <taxon>Magnoliopsida</taxon>
        <taxon>eudicotyledons</taxon>
        <taxon>Gunneridae</taxon>
        <taxon>Pentapetalae</taxon>
        <taxon>asterids</taxon>
        <taxon>campanulids</taxon>
        <taxon>Asterales</taxon>
        <taxon>Asteraceae</taxon>
        <taxon>Cichorioideae</taxon>
        <taxon>Cichorieae</taxon>
        <taxon>Lactucinae</taxon>
        <taxon>Lactuca</taxon>
    </lineage>
</organism>
<comment type="subcellular location">
    <subcellularLocation>
        <location evidence="1">Plastid</location>
        <location evidence="1">Chloroplast stroma</location>
    </subcellularLocation>
</comment>
<evidence type="ECO:0000313" key="3">
    <source>
        <dbReference type="EMBL" id="KAJ0193175.1"/>
    </source>
</evidence>
<evidence type="ECO:0000313" key="4">
    <source>
        <dbReference type="Proteomes" id="UP000235145"/>
    </source>
</evidence>
<feature type="region of interest" description="Disordered" evidence="2">
    <location>
        <begin position="1"/>
        <end position="22"/>
    </location>
</feature>
<dbReference type="EMBL" id="NBSK02000008">
    <property type="protein sequence ID" value="KAJ0193175.1"/>
    <property type="molecule type" value="Genomic_DNA"/>
</dbReference>
<comment type="caution">
    <text evidence="3">The sequence shown here is derived from an EMBL/GenBank/DDBJ whole genome shotgun (WGS) entry which is preliminary data.</text>
</comment>
<sequence>MTSGVLSMTPTTSHTNNAPPTVSTKDAIEARKVHLFPVHIVKNDIAHLLNIKVPLILGEPGRLIRDLYCTASQVIQNQGKLSCLMINDINASLGRFDELQI</sequence>
<gene>
    <name evidence="3" type="ORF">LSAT_V11C800447220</name>
</gene>
<dbReference type="AlphaFoldDB" id="A0A9R1USX1"/>
<accession>A0A9R1USX1</accession>
<protein>
    <submittedName>
        <fullName evidence="3">Uncharacterized protein</fullName>
    </submittedName>
</protein>
<dbReference type="Proteomes" id="UP000235145">
    <property type="component" value="Unassembled WGS sequence"/>
</dbReference>
<dbReference type="PANTHER" id="PTHR32429">
    <property type="match status" value="1"/>
</dbReference>
<dbReference type="InterPro" id="IPR044960">
    <property type="entry name" value="RCA-like"/>
</dbReference>
<evidence type="ECO:0000256" key="1">
    <source>
        <dbReference type="ARBA" id="ARBA00004470"/>
    </source>
</evidence>